<keyword evidence="2" id="KW-1185">Reference proteome</keyword>
<proteinExistence type="predicted"/>
<sequence length="392" mass="44363">MKQCTMYVSIQDTGKIMEAIAAAFRDGTPRLSDDRSQLTVTYKKLFAKHTLTFTLMTSESHPAEFEDMLKGMYAFYYPVETDHPHIKEKLLMQITALNSAVGLVSSKELDPDTMDKVWTAAAEVNGLIFFPSGAILTQGKLLMNPEGESELDDYQVTVSSGLIDGHILVTEAGEARKRRSMELLKEQGVPAIPHLPVLPGDEHITIRTREEIARRAVALCILAMYGASFSSEEVDVGEEKAFTARLIGLYQADDFFTPREQEFLAREHPGLTDAVQFAWMYECYWVLLWALGYVEELQFPGEICDVQTAVDILRESGHYDGFAENARIRTRQEILDEADLIYRYDWACVNARVNGEPAPAGLNDEVVIERHRALNWLIRYMDADWDDVRTDT</sequence>
<accession>A0A7X3FMN7</accession>
<dbReference type="RefSeq" id="WP_157338791.1">
    <property type="nucleotide sequence ID" value="NZ_RHLK01000024.1"/>
</dbReference>
<name>A0A7X3FMN7_9BACL</name>
<dbReference type="AlphaFoldDB" id="A0A7X3FMN7"/>
<organism evidence="1 2">
    <name type="scientific">Paenibacillus lutrae</name>
    <dbReference type="NCBI Taxonomy" id="2078573"/>
    <lineage>
        <taxon>Bacteria</taxon>
        <taxon>Bacillati</taxon>
        <taxon>Bacillota</taxon>
        <taxon>Bacilli</taxon>
        <taxon>Bacillales</taxon>
        <taxon>Paenibacillaceae</taxon>
        <taxon>Paenibacillus</taxon>
    </lineage>
</organism>
<evidence type="ECO:0000313" key="2">
    <source>
        <dbReference type="Proteomes" id="UP000490800"/>
    </source>
</evidence>
<reference evidence="1 2" key="1">
    <citation type="journal article" date="2019" name="Microorganisms">
        <title>Paenibacillus lutrae sp. nov., A Chitinolytic Species Isolated from A River Otter in Castril Natural Park, Granada, Spain.</title>
        <authorList>
            <person name="Rodriguez M."/>
            <person name="Reina J.C."/>
            <person name="Bejar V."/>
            <person name="Llamas I."/>
        </authorList>
    </citation>
    <scope>NUCLEOTIDE SEQUENCE [LARGE SCALE GENOMIC DNA]</scope>
    <source>
        <strain evidence="1 2">N10</strain>
    </source>
</reference>
<protein>
    <submittedName>
        <fullName evidence="1">DUF4272 domain-containing protein</fullName>
    </submittedName>
</protein>
<gene>
    <name evidence="1" type="ORF">EDM21_23400</name>
</gene>
<dbReference type="Proteomes" id="UP000490800">
    <property type="component" value="Unassembled WGS sequence"/>
</dbReference>
<dbReference type="InterPro" id="IPR025368">
    <property type="entry name" value="DUF4272"/>
</dbReference>
<evidence type="ECO:0000313" key="1">
    <source>
        <dbReference type="EMBL" id="MVP02433.1"/>
    </source>
</evidence>
<dbReference type="EMBL" id="RHLK01000024">
    <property type="protein sequence ID" value="MVP02433.1"/>
    <property type="molecule type" value="Genomic_DNA"/>
</dbReference>
<comment type="caution">
    <text evidence="1">The sequence shown here is derived from an EMBL/GenBank/DDBJ whole genome shotgun (WGS) entry which is preliminary data.</text>
</comment>
<dbReference type="Pfam" id="PF14094">
    <property type="entry name" value="DUF4272"/>
    <property type="match status" value="1"/>
</dbReference>
<dbReference type="OrthoDB" id="4399984at2"/>